<keyword evidence="1" id="KW-1133">Transmembrane helix</keyword>
<keyword evidence="1" id="KW-0812">Transmembrane</keyword>
<proteinExistence type="predicted"/>
<dbReference type="AlphaFoldDB" id="A0A6A6WV68"/>
<organism evidence="3 4">
    <name type="scientific">Melanomma pulvis-pyrius CBS 109.77</name>
    <dbReference type="NCBI Taxonomy" id="1314802"/>
    <lineage>
        <taxon>Eukaryota</taxon>
        <taxon>Fungi</taxon>
        <taxon>Dikarya</taxon>
        <taxon>Ascomycota</taxon>
        <taxon>Pezizomycotina</taxon>
        <taxon>Dothideomycetes</taxon>
        <taxon>Pleosporomycetidae</taxon>
        <taxon>Pleosporales</taxon>
        <taxon>Melanommataceae</taxon>
        <taxon>Melanomma</taxon>
    </lineage>
</organism>
<evidence type="ECO:0000313" key="3">
    <source>
        <dbReference type="EMBL" id="KAF2787982.1"/>
    </source>
</evidence>
<dbReference type="InterPro" id="IPR011037">
    <property type="entry name" value="Pyrv_Knase-like_insert_dom_sf"/>
</dbReference>
<feature type="transmembrane region" description="Helical" evidence="1">
    <location>
        <begin position="27"/>
        <end position="48"/>
    </location>
</feature>
<reference evidence="3" key="1">
    <citation type="journal article" date="2020" name="Stud. Mycol.">
        <title>101 Dothideomycetes genomes: a test case for predicting lifestyles and emergence of pathogens.</title>
        <authorList>
            <person name="Haridas S."/>
            <person name="Albert R."/>
            <person name="Binder M."/>
            <person name="Bloem J."/>
            <person name="Labutti K."/>
            <person name="Salamov A."/>
            <person name="Andreopoulos B."/>
            <person name="Baker S."/>
            <person name="Barry K."/>
            <person name="Bills G."/>
            <person name="Bluhm B."/>
            <person name="Cannon C."/>
            <person name="Castanera R."/>
            <person name="Culley D."/>
            <person name="Daum C."/>
            <person name="Ezra D."/>
            <person name="Gonzalez J."/>
            <person name="Henrissat B."/>
            <person name="Kuo A."/>
            <person name="Liang C."/>
            <person name="Lipzen A."/>
            <person name="Lutzoni F."/>
            <person name="Magnuson J."/>
            <person name="Mondo S."/>
            <person name="Nolan M."/>
            <person name="Ohm R."/>
            <person name="Pangilinan J."/>
            <person name="Park H.-J."/>
            <person name="Ramirez L."/>
            <person name="Alfaro M."/>
            <person name="Sun H."/>
            <person name="Tritt A."/>
            <person name="Yoshinaga Y."/>
            <person name="Zwiers L.-H."/>
            <person name="Turgeon B."/>
            <person name="Goodwin S."/>
            <person name="Spatafora J."/>
            <person name="Crous P."/>
            <person name="Grigoriev I."/>
        </authorList>
    </citation>
    <scope>NUCLEOTIDE SEQUENCE</scope>
    <source>
        <strain evidence="3">CBS 109.77</strain>
    </source>
</reference>
<sequence length="447" mass="50224">MSSNILDDLLASFRKFLDDVGVGLNPLTIGVTLFVLLVPPLLLFILALGQREEPLPPPPGCRKIGLIGKSNLSDQYSKQYAHGSDPSPASSWAVKALFIYPIKSCSGIELDKSEVIRTGLRYDRQYTLGQQVTGLPTMEGKVKSEWTFITQRTFPRLAKVETEIWVSDPKAPGYSEEAEYVKSEGCLVVRFPFLPDTEFTVEGLKAYGRILAARLSGKPEPMVEFRVPFNPPQERIRNMRYRNVEVKIWKDTPVALDMGCEVPEETMEKLRYTLGVTNPISLFRIDTKKYREVFKCAPKKQEVGFQPIIGMADSYPMHILNLASVHNVASNLPKNPKRLNALRYRANVYITGPPAFSEDDWAKARIGDGTYHISCRTTRCKLPNVDPETAIADRNEPGTTMRKYRVIDKGSQSACLGMQVTPLTEGEIEVGDEVEVLEEGEHFFLKE</sequence>
<evidence type="ECO:0000259" key="2">
    <source>
        <dbReference type="PROSITE" id="PS51340"/>
    </source>
</evidence>
<evidence type="ECO:0000313" key="4">
    <source>
        <dbReference type="Proteomes" id="UP000799757"/>
    </source>
</evidence>
<keyword evidence="1" id="KW-0472">Membrane</keyword>
<dbReference type="SUPFAM" id="SSF50800">
    <property type="entry name" value="PK beta-barrel domain-like"/>
    <property type="match status" value="1"/>
</dbReference>
<dbReference type="InterPro" id="IPR005302">
    <property type="entry name" value="MoCF_Sase_C"/>
</dbReference>
<keyword evidence="4" id="KW-1185">Reference proteome</keyword>
<evidence type="ECO:0000256" key="1">
    <source>
        <dbReference type="SAM" id="Phobius"/>
    </source>
</evidence>
<dbReference type="PANTHER" id="PTHR14237:SF23">
    <property type="entry name" value="MOSC DOMAIN PROTEIN (AFU_ORTHOLOGUE AFUA_7G05900)"/>
    <property type="match status" value="1"/>
</dbReference>
<dbReference type="PROSITE" id="PS51340">
    <property type="entry name" value="MOSC"/>
    <property type="match status" value="1"/>
</dbReference>
<dbReference type="InterPro" id="IPR005303">
    <property type="entry name" value="MOCOS_middle"/>
</dbReference>
<dbReference type="OrthoDB" id="17255at2759"/>
<gene>
    <name evidence="3" type="ORF">K505DRAFT_315722</name>
</gene>
<dbReference type="GO" id="GO:0030170">
    <property type="term" value="F:pyridoxal phosphate binding"/>
    <property type="evidence" value="ECO:0007669"/>
    <property type="project" value="InterPro"/>
</dbReference>
<dbReference type="GO" id="GO:0003824">
    <property type="term" value="F:catalytic activity"/>
    <property type="evidence" value="ECO:0007669"/>
    <property type="project" value="InterPro"/>
</dbReference>
<dbReference type="GO" id="GO:0030151">
    <property type="term" value="F:molybdenum ion binding"/>
    <property type="evidence" value="ECO:0007669"/>
    <property type="project" value="InterPro"/>
</dbReference>
<name>A0A6A6WV68_9PLEO</name>
<dbReference type="EMBL" id="MU002259">
    <property type="protein sequence ID" value="KAF2787982.1"/>
    <property type="molecule type" value="Genomic_DNA"/>
</dbReference>
<accession>A0A6A6WV68</accession>
<dbReference type="Proteomes" id="UP000799757">
    <property type="component" value="Unassembled WGS sequence"/>
</dbReference>
<dbReference type="PANTHER" id="PTHR14237">
    <property type="entry name" value="MOLYBDOPTERIN COFACTOR SULFURASE MOSC"/>
    <property type="match status" value="1"/>
</dbReference>
<protein>
    <submittedName>
        <fullName evidence="3">MOSC domain-containing protein</fullName>
    </submittedName>
</protein>
<dbReference type="Pfam" id="PF03476">
    <property type="entry name" value="MOSC_N"/>
    <property type="match status" value="1"/>
</dbReference>
<dbReference type="Pfam" id="PF03473">
    <property type="entry name" value="MOSC"/>
    <property type="match status" value="1"/>
</dbReference>
<feature type="domain" description="MOSC" evidence="2">
    <location>
        <begin position="260"/>
        <end position="437"/>
    </location>
</feature>